<keyword evidence="2" id="KW-1185">Reference proteome</keyword>
<accession>A0A5B7GJN1</accession>
<gene>
    <name evidence="1" type="ORF">E2C01_054474</name>
</gene>
<evidence type="ECO:0000313" key="1">
    <source>
        <dbReference type="EMBL" id="MPC60430.1"/>
    </source>
</evidence>
<dbReference type="EMBL" id="VSRR010017510">
    <property type="protein sequence ID" value="MPC60430.1"/>
    <property type="molecule type" value="Genomic_DNA"/>
</dbReference>
<comment type="caution">
    <text evidence="1">The sequence shown here is derived from an EMBL/GenBank/DDBJ whole genome shotgun (WGS) entry which is preliminary data.</text>
</comment>
<dbReference type="AlphaFoldDB" id="A0A5B7GJN1"/>
<proteinExistence type="predicted"/>
<name>A0A5B7GJN1_PORTR</name>
<evidence type="ECO:0000313" key="2">
    <source>
        <dbReference type="Proteomes" id="UP000324222"/>
    </source>
</evidence>
<organism evidence="1 2">
    <name type="scientific">Portunus trituberculatus</name>
    <name type="common">Swimming crab</name>
    <name type="synonym">Neptunus trituberculatus</name>
    <dbReference type="NCBI Taxonomy" id="210409"/>
    <lineage>
        <taxon>Eukaryota</taxon>
        <taxon>Metazoa</taxon>
        <taxon>Ecdysozoa</taxon>
        <taxon>Arthropoda</taxon>
        <taxon>Crustacea</taxon>
        <taxon>Multicrustacea</taxon>
        <taxon>Malacostraca</taxon>
        <taxon>Eumalacostraca</taxon>
        <taxon>Eucarida</taxon>
        <taxon>Decapoda</taxon>
        <taxon>Pleocyemata</taxon>
        <taxon>Brachyura</taxon>
        <taxon>Eubrachyura</taxon>
        <taxon>Portunoidea</taxon>
        <taxon>Portunidae</taxon>
        <taxon>Portuninae</taxon>
        <taxon>Portunus</taxon>
    </lineage>
</organism>
<sequence length="77" mass="9240">MRRRRSQQPIITVYSRHPWFFSNGFSNWSYETYQTSEVEQVQKVPPCFLETFYQVLHCSQLNTCLSGNKWEIMTSLV</sequence>
<dbReference type="Proteomes" id="UP000324222">
    <property type="component" value="Unassembled WGS sequence"/>
</dbReference>
<reference evidence="1 2" key="1">
    <citation type="submission" date="2019-05" db="EMBL/GenBank/DDBJ databases">
        <title>Another draft genome of Portunus trituberculatus and its Hox gene families provides insights of decapod evolution.</title>
        <authorList>
            <person name="Jeong J.-H."/>
            <person name="Song I."/>
            <person name="Kim S."/>
            <person name="Choi T."/>
            <person name="Kim D."/>
            <person name="Ryu S."/>
            <person name="Kim W."/>
        </authorList>
    </citation>
    <scope>NUCLEOTIDE SEQUENCE [LARGE SCALE GENOMIC DNA]</scope>
    <source>
        <tissue evidence="1">Muscle</tissue>
    </source>
</reference>
<protein>
    <submittedName>
        <fullName evidence="1">Uncharacterized protein</fullName>
    </submittedName>
</protein>